<feature type="signal peptide" evidence="2">
    <location>
        <begin position="1"/>
        <end position="23"/>
    </location>
</feature>
<keyword evidence="2" id="KW-0732">Signal</keyword>
<comment type="caution">
    <text evidence="3">The sequence shown here is derived from an EMBL/GenBank/DDBJ whole genome shotgun (WGS) entry which is preliminary data.</text>
</comment>
<feature type="chain" id="PRO_5045356554" evidence="2">
    <location>
        <begin position="24"/>
        <end position="344"/>
    </location>
</feature>
<evidence type="ECO:0000256" key="1">
    <source>
        <dbReference type="SAM" id="MobiDB-lite"/>
    </source>
</evidence>
<evidence type="ECO:0000256" key="2">
    <source>
        <dbReference type="SAM" id="SignalP"/>
    </source>
</evidence>
<evidence type="ECO:0000313" key="4">
    <source>
        <dbReference type="Proteomes" id="UP001428290"/>
    </source>
</evidence>
<dbReference type="EMBL" id="BAABRU010000005">
    <property type="protein sequence ID" value="GAA5527910.1"/>
    <property type="molecule type" value="Genomic_DNA"/>
</dbReference>
<reference evidence="3 4" key="1">
    <citation type="submission" date="2024-02" db="EMBL/GenBank/DDBJ databases">
        <title>Herpetosiphon gulosus NBRC 112829.</title>
        <authorList>
            <person name="Ichikawa N."/>
            <person name="Katano-Makiyama Y."/>
            <person name="Hidaka K."/>
        </authorList>
    </citation>
    <scope>NUCLEOTIDE SEQUENCE [LARGE SCALE GENOMIC DNA]</scope>
    <source>
        <strain evidence="3 4">NBRC 112829</strain>
    </source>
</reference>
<sequence>MKRWLGILLIGLLAACQQQSATAPSQAQIMPQVWIDAPLTGSALELGEIQVLAHGYHPMGLSTIELSVNDQVVATQTPTMRGSQFGYATLKWQPSQAAAYRLVVRAQSSQGQWSDPASAEVAVGQINTLRVVALPSATSVPSVTTTPTTTPTATPTSSPTLTATPTRLIPSSTPRPSSTIVRPSNTPVRSTNTPVPPTTTDTPVPPTPTETPVPPTATDTPVPPTPTDTPMPILPPIIGEPVASTRAFAEQNLCGMPDQITISVSVDNLPAGDVSLYYHAGPSRWQSTVMQGGAGNWSRTLLASREMSGQRFGSFEYYILAQGSDGQSAKSQVYGGIEYLPCNP</sequence>
<protein>
    <submittedName>
        <fullName evidence="3">Uncharacterized protein</fullName>
    </submittedName>
</protein>
<proteinExistence type="predicted"/>
<organism evidence="3 4">
    <name type="scientific">Herpetosiphon gulosus</name>
    <dbReference type="NCBI Taxonomy" id="1973496"/>
    <lineage>
        <taxon>Bacteria</taxon>
        <taxon>Bacillati</taxon>
        <taxon>Chloroflexota</taxon>
        <taxon>Chloroflexia</taxon>
        <taxon>Herpetosiphonales</taxon>
        <taxon>Herpetosiphonaceae</taxon>
        <taxon>Herpetosiphon</taxon>
    </lineage>
</organism>
<dbReference type="Proteomes" id="UP001428290">
    <property type="component" value="Unassembled WGS sequence"/>
</dbReference>
<feature type="region of interest" description="Disordered" evidence="1">
    <location>
        <begin position="138"/>
        <end position="225"/>
    </location>
</feature>
<feature type="compositionally biased region" description="Pro residues" evidence="1">
    <location>
        <begin position="203"/>
        <end position="225"/>
    </location>
</feature>
<feature type="compositionally biased region" description="Low complexity" evidence="1">
    <location>
        <begin position="138"/>
        <end position="202"/>
    </location>
</feature>
<dbReference type="PROSITE" id="PS51257">
    <property type="entry name" value="PROKAR_LIPOPROTEIN"/>
    <property type="match status" value="1"/>
</dbReference>
<dbReference type="PRINTS" id="PR01217">
    <property type="entry name" value="PRICHEXTENSN"/>
</dbReference>
<evidence type="ECO:0000313" key="3">
    <source>
        <dbReference type="EMBL" id="GAA5527910.1"/>
    </source>
</evidence>
<dbReference type="RefSeq" id="WP_345721523.1">
    <property type="nucleotide sequence ID" value="NZ_BAABRU010000005.1"/>
</dbReference>
<name>A0ABP9WXN9_9CHLR</name>
<keyword evidence="4" id="KW-1185">Reference proteome</keyword>
<accession>A0ABP9WXN9</accession>
<gene>
    <name evidence="3" type="ORF">Hgul01_01703</name>
</gene>